<keyword evidence="3" id="KW-1185">Reference proteome</keyword>
<feature type="compositionally biased region" description="Low complexity" evidence="1">
    <location>
        <begin position="28"/>
        <end position="49"/>
    </location>
</feature>
<protein>
    <submittedName>
        <fullName evidence="2">AgmX/PglI C-terminal domain-containing protein</fullName>
    </submittedName>
</protein>
<organism evidence="2 3">
    <name type="scientific">Nannocystis radixulma</name>
    <dbReference type="NCBI Taxonomy" id="2995305"/>
    <lineage>
        <taxon>Bacteria</taxon>
        <taxon>Pseudomonadati</taxon>
        <taxon>Myxococcota</taxon>
        <taxon>Polyangia</taxon>
        <taxon>Nannocystales</taxon>
        <taxon>Nannocystaceae</taxon>
        <taxon>Nannocystis</taxon>
    </lineage>
</organism>
<accession>A0ABT5BG94</accession>
<proteinExistence type="predicted"/>
<name>A0ABT5BG94_9BACT</name>
<evidence type="ECO:0000313" key="3">
    <source>
        <dbReference type="Proteomes" id="UP001217838"/>
    </source>
</evidence>
<gene>
    <name evidence="2" type="ORF">POL58_30250</name>
</gene>
<dbReference type="PROSITE" id="PS51257">
    <property type="entry name" value="PROKAR_LIPOPROTEIN"/>
    <property type="match status" value="1"/>
</dbReference>
<comment type="caution">
    <text evidence="2">The sequence shown here is derived from an EMBL/GenBank/DDBJ whole genome shotgun (WGS) entry which is preliminary data.</text>
</comment>
<sequence>MSSPRLRFTLASALLLSAACKKEAETSPPETADAAAEGAAEAPADPSAAAEEEESPYLDVANFNKKVEEHVGEIVACYKDTAGKAADAPTGRVKATIVVDGDGKVKKTLFDPQRSTLKDDKLFACMQEKIGAWKFNITLNGSDSPMPYTFDLTSGALLP</sequence>
<evidence type="ECO:0000313" key="2">
    <source>
        <dbReference type="EMBL" id="MDC0672067.1"/>
    </source>
</evidence>
<dbReference type="InterPro" id="IPR049806">
    <property type="entry name" value="MasK-like_C"/>
</dbReference>
<feature type="region of interest" description="Disordered" evidence="1">
    <location>
        <begin position="21"/>
        <end position="55"/>
    </location>
</feature>
<dbReference type="NCBIfam" id="NF033768">
    <property type="entry name" value="myxo_SS_tail"/>
    <property type="match status" value="1"/>
</dbReference>
<dbReference type="RefSeq" id="WP_272003219.1">
    <property type="nucleotide sequence ID" value="NZ_JAQNDN010000019.1"/>
</dbReference>
<dbReference type="EMBL" id="JAQNDN010000019">
    <property type="protein sequence ID" value="MDC0672067.1"/>
    <property type="molecule type" value="Genomic_DNA"/>
</dbReference>
<reference evidence="2 3" key="1">
    <citation type="submission" date="2022-11" db="EMBL/GenBank/DDBJ databases">
        <title>Minimal conservation of predation-associated metabolite biosynthetic gene clusters underscores biosynthetic potential of Myxococcota including descriptions for ten novel species: Archangium lansinium sp. nov., Myxococcus landrumus sp. nov., Nannocystis bai.</title>
        <authorList>
            <person name="Ahearne A."/>
            <person name="Stevens C."/>
            <person name="Dowd S."/>
        </authorList>
    </citation>
    <scope>NUCLEOTIDE SEQUENCE [LARGE SCALE GENOMIC DNA]</scope>
    <source>
        <strain evidence="2 3">NCELM</strain>
    </source>
</reference>
<dbReference type="Proteomes" id="UP001217838">
    <property type="component" value="Unassembled WGS sequence"/>
</dbReference>
<evidence type="ECO:0000256" key="1">
    <source>
        <dbReference type="SAM" id="MobiDB-lite"/>
    </source>
</evidence>